<dbReference type="EMBL" id="SDHZ01000003">
    <property type="protein sequence ID" value="RXK81910.1"/>
    <property type="molecule type" value="Genomic_DNA"/>
</dbReference>
<protein>
    <submittedName>
        <fullName evidence="3">PorT family protein</fullName>
    </submittedName>
</protein>
<feature type="domain" description="Outer membrane protein beta-barrel" evidence="2">
    <location>
        <begin position="60"/>
        <end position="241"/>
    </location>
</feature>
<dbReference type="Pfam" id="PF13568">
    <property type="entry name" value="OMP_b-brl_2"/>
    <property type="match status" value="1"/>
</dbReference>
<organism evidence="3 4">
    <name type="scientific">Filimonas effusa</name>
    <dbReference type="NCBI Taxonomy" id="2508721"/>
    <lineage>
        <taxon>Bacteria</taxon>
        <taxon>Pseudomonadati</taxon>
        <taxon>Bacteroidota</taxon>
        <taxon>Chitinophagia</taxon>
        <taxon>Chitinophagales</taxon>
        <taxon>Chitinophagaceae</taxon>
        <taxon>Filimonas</taxon>
    </lineage>
</organism>
<evidence type="ECO:0000259" key="2">
    <source>
        <dbReference type="Pfam" id="PF13568"/>
    </source>
</evidence>
<keyword evidence="1" id="KW-0732">Signal</keyword>
<reference evidence="3 4" key="1">
    <citation type="submission" date="2019-01" db="EMBL/GenBank/DDBJ databases">
        <title>Filimonas sp. strain TTM-71.</title>
        <authorList>
            <person name="Chen W.-M."/>
        </authorList>
    </citation>
    <scope>NUCLEOTIDE SEQUENCE [LARGE SCALE GENOMIC DNA]</scope>
    <source>
        <strain evidence="3 4">TTM-71</strain>
    </source>
</reference>
<dbReference type="Proteomes" id="UP000290545">
    <property type="component" value="Unassembled WGS sequence"/>
</dbReference>
<evidence type="ECO:0000313" key="3">
    <source>
        <dbReference type="EMBL" id="RXK81910.1"/>
    </source>
</evidence>
<dbReference type="InterPro" id="IPR025665">
    <property type="entry name" value="Beta-barrel_OMP_2"/>
</dbReference>
<evidence type="ECO:0000256" key="1">
    <source>
        <dbReference type="SAM" id="SignalP"/>
    </source>
</evidence>
<name>A0A4V1M9P3_9BACT</name>
<dbReference type="OrthoDB" id="1150878at2"/>
<evidence type="ECO:0000313" key="4">
    <source>
        <dbReference type="Proteomes" id="UP000290545"/>
    </source>
</evidence>
<keyword evidence="4" id="KW-1185">Reference proteome</keyword>
<dbReference type="AlphaFoldDB" id="A0A4V1M9P3"/>
<accession>A0A4V1M9P3</accession>
<proteinExistence type="predicted"/>
<feature type="signal peptide" evidence="1">
    <location>
        <begin position="1"/>
        <end position="46"/>
    </location>
</feature>
<comment type="caution">
    <text evidence="3">The sequence shown here is derived from an EMBL/GenBank/DDBJ whole genome shotgun (WGS) entry which is preliminary data.</text>
</comment>
<feature type="chain" id="PRO_5021016122" evidence="1">
    <location>
        <begin position="47"/>
        <end position="266"/>
    </location>
</feature>
<gene>
    <name evidence="3" type="ORF">ESB13_19200</name>
</gene>
<sequence>MGPPFLMLKHLARSWTSDVHNQMKKLMKTKFALLAFAAISSTGLWAQSVTPSTTNTNPGGIYLRGSFSLANISTNGDGTVNSSNNLATFNAGFLGDLPLNDMFSLQAGLFLQGKGAKANSYANDNDHSQNYVKYKFRPYYLQVPVNFAVKIPMGDDSRFFIGAGPFVSMGLWGKATREVNVLGSTTTTKEDIKFESIDGNDPDDSRLDRLKRFEFGLNGTAGIEAGRFLVGVTYDWGLSKINQQFENENNDKNKFRTLSVNVGFRL</sequence>